<evidence type="ECO:0000313" key="2">
    <source>
        <dbReference type="Proteomes" id="UP000290289"/>
    </source>
</evidence>
<reference evidence="1 2" key="1">
    <citation type="submission" date="2018-10" db="EMBL/GenBank/DDBJ databases">
        <title>A high-quality apple genome assembly.</title>
        <authorList>
            <person name="Hu J."/>
        </authorList>
    </citation>
    <scope>NUCLEOTIDE SEQUENCE [LARGE SCALE GENOMIC DNA]</scope>
    <source>
        <strain evidence="2">cv. HFTH1</strain>
        <tissue evidence="1">Young leaf</tissue>
    </source>
</reference>
<organism evidence="1 2">
    <name type="scientific">Malus domestica</name>
    <name type="common">Apple</name>
    <name type="synonym">Pyrus malus</name>
    <dbReference type="NCBI Taxonomy" id="3750"/>
    <lineage>
        <taxon>Eukaryota</taxon>
        <taxon>Viridiplantae</taxon>
        <taxon>Streptophyta</taxon>
        <taxon>Embryophyta</taxon>
        <taxon>Tracheophyta</taxon>
        <taxon>Spermatophyta</taxon>
        <taxon>Magnoliopsida</taxon>
        <taxon>eudicotyledons</taxon>
        <taxon>Gunneridae</taxon>
        <taxon>Pentapetalae</taxon>
        <taxon>rosids</taxon>
        <taxon>fabids</taxon>
        <taxon>Rosales</taxon>
        <taxon>Rosaceae</taxon>
        <taxon>Amygdaloideae</taxon>
        <taxon>Maleae</taxon>
        <taxon>Malus</taxon>
    </lineage>
</organism>
<accession>A0A498IA60</accession>
<comment type="caution">
    <text evidence="1">The sequence shown here is derived from an EMBL/GenBank/DDBJ whole genome shotgun (WGS) entry which is preliminary data.</text>
</comment>
<gene>
    <name evidence="1" type="ORF">DVH24_006947</name>
</gene>
<keyword evidence="2" id="KW-1185">Reference proteome</keyword>
<protein>
    <recommendedName>
        <fullName evidence="3">Serine-threonine/tyrosine-protein kinase catalytic domain-containing protein</fullName>
    </recommendedName>
</protein>
<dbReference type="EMBL" id="RDQH01000339">
    <property type="protein sequence ID" value="RXH78877.1"/>
    <property type="molecule type" value="Genomic_DNA"/>
</dbReference>
<dbReference type="PANTHER" id="PTHR48055:SF55">
    <property type="entry name" value="PROTEIN KINASE DOMAIN-CONTAINING PROTEIN"/>
    <property type="match status" value="1"/>
</dbReference>
<dbReference type="Gene3D" id="1.10.510.10">
    <property type="entry name" value="Transferase(Phosphotransferase) domain 1"/>
    <property type="match status" value="1"/>
</dbReference>
<dbReference type="PANTHER" id="PTHR48055">
    <property type="entry name" value="LEUCINE-RICH REPEAT RECEPTOR PROTEIN KINASE EMS1"/>
    <property type="match status" value="1"/>
</dbReference>
<dbReference type="InterPro" id="IPR051564">
    <property type="entry name" value="LRR_receptor-like_kinase"/>
</dbReference>
<sequence length="110" mass="12341">MTEYGMGGQVSIFGDIYNFGILWSKHSPVRDHGDACHAMNMVDPSLLIEWEDAHGDRISVHARRLEECSVSMMQIGLSCSAISPSERMLMDVVNKLQKIIESYLNLRGRG</sequence>
<name>A0A498IA60_MALDO</name>
<evidence type="ECO:0000313" key="1">
    <source>
        <dbReference type="EMBL" id="RXH78877.1"/>
    </source>
</evidence>
<dbReference type="GO" id="GO:0016020">
    <property type="term" value="C:membrane"/>
    <property type="evidence" value="ECO:0007669"/>
    <property type="project" value="TreeGrafter"/>
</dbReference>
<dbReference type="Proteomes" id="UP000290289">
    <property type="component" value="Chromosome 13"/>
</dbReference>
<evidence type="ECO:0008006" key="3">
    <source>
        <dbReference type="Google" id="ProtNLM"/>
    </source>
</evidence>
<dbReference type="AlphaFoldDB" id="A0A498IA60"/>
<proteinExistence type="predicted"/>